<reference evidence="3" key="1">
    <citation type="journal article" date="2019" name="Int. J. Syst. Evol. Microbiol.">
        <title>The Global Catalogue of Microorganisms (GCM) 10K type strain sequencing project: providing services to taxonomists for standard genome sequencing and annotation.</title>
        <authorList>
            <consortium name="The Broad Institute Genomics Platform"/>
            <consortium name="The Broad Institute Genome Sequencing Center for Infectious Disease"/>
            <person name="Wu L."/>
            <person name="Ma J."/>
        </authorList>
    </citation>
    <scope>NUCLEOTIDE SEQUENCE [LARGE SCALE GENOMIC DNA]</scope>
    <source>
        <strain evidence="3">TISTR 1514</strain>
    </source>
</reference>
<sequence length="276" mass="29120">MSATSQQPAAPQRRDVIVRALDRALVAQRPAARAFARRLRRAAPDATPDDLLLATEKWFRRTAMGAGGSVGAASAIPGIGTVSGLALVTAEVVSFLDLSALYALTVAEIHGDATDDPERARALVMGILLGERGRKLVLEFVRSRAPQTFFKTTAWGSLVTEALPQAFIGDLGQRLSATFLSKFASSHIGGFVGKLLPFGIGAAVGALGNRVLANDVIRAASTAFGDAPTTFSGDLSNDTLAGIDAASPRFQKRQQRAERKLARATRRAELPAASRD</sequence>
<comment type="caution">
    <text evidence="2">The sequence shown here is derived from an EMBL/GenBank/DDBJ whole genome shotgun (WGS) entry which is preliminary data.</text>
</comment>
<evidence type="ECO:0008006" key="4">
    <source>
        <dbReference type="Google" id="ProtNLM"/>
    </source>
</evidence>
<evidence type="ECO:0000313" key="3">
    <source>
        <dbReference type="Proteomes" id="UP001597492"/>
    </source>
</evidence>
<accession>A0ABW5UXK2</accession>
<gene>
    <name evidence="2" type="ORF">ACFSW7_08605</name>
</gene>
<name>A0ABW5UXK2_9MICO</name>
<dbReference type="RefSeq" id="WP_019617817.1">
    <property type="nucleotide sequence ID" value="NZ_JBHUNE010000006.1"/>
</dbReference>
<organism evidence="2 3">
    <name type="scientific">Gulosibacter faecalis</name>
    <dbReference type="NCBI Taxonomy" id="272240"/>
    <lineage>
        <taxon>Bacteria</taxon>
        <taxon>Bacillati</taxon>
        <taxon>Actinomycetota</taxon>
        <taxon>Actinomycetes</taxon>
        <taxon>Micrococcales</taxon>
        <taxon>Microbacteriaceae</taxon>
        <taxon>Gulosibacter</taxon>
    </lineage>
</organism>
<dbReference type="Proteomes" id="UP001597492">
    <property type="component" value="Unassembled WGS sequence"/>
</dbReference>
<evidence type="ECO:0000313" key="2">
    <source>
        <dbReference type="EMBL" id="MFD2758438.1"/>
    </source>
</evidence>
<protein>
    <recommendedName>
        <fullName evidence="4">EcsC family protein</fullName>
    </recommendedName>
</protein>
<evidence type="ECO:0000256" key="1">
    <source>
        <dbReference type="SAM" id="MobiDB-lite"/>
    </source>
</evidence>
<dbReference type="EMBL" id="JBHUNE010000006">
    <property type="protein sequence ID" value="MFD2758438.1"/>
    <property type="molecule type" value="Genomic_DNA"/>
</dbReference>
<feature type="compositionally biased region" description="Basic and acidic residues" evidence="1">
    <location>
        <begin position="255"/>
        <end position="276"/>
    </location>
</feature>
<proteinExistence type="predicted"/>
<feature type="region of interest" description="Disordered" evidence="1">
    <location>
        <begin position="246"/>
        <end position="276"/>
    </location>
</feature>
<keyword evidence="3" id="KW-1185">Reference proteome</keyword>